<gene>
    <name evidence="1" type="ORF">S7S_02425</name>
</gene>
<evidence type="ECO:0000313" key="1">
    <source>
        <dbReference type="EMBL" id="AJD46907.1"/>
    </source>
</evidence>
<organism evidence="1 2">
    <name type="scientific">Isoalcanivorax pacificus W11-5</name>
    <dbReference type="NCBI Taxonomy" id="391936"/>
    <lineage>
        <taxon>Bacteria</taxon>
        <taxon>Pseudomonadati</taxon>
        <taxon>Pseudomonadota</taxon>
        <taxon>Gammaproteobacteria</taxon>
        <taxon>Oceanospirillales</taxon>
        <taxon>Alcanivoracaceae</taxon>
        <taxon>Isoalcanivorax</taxon>
    </lineage>
</organism>
<accession>A0A0B4XKI6</accession>
<dbReference type="NCBIfam" id="TIGR00847">
    <property type="entry name" value="ccoS"/>
    <property type="match status" value="1"/>
</dbReference>
<keyword evidence="2" id="KW-1185">Reference proteome</keyword>
<reference evidence="1 2" key="1">
    <citation type="journal article" date="2012" name="J. Bacteriol.">
        <title>Genome sequence of an alkane-degrading bacterium, Alcanivorax pacificus type strain W11-5, isolated from deep sea sediment.</title>
        <authorList>
            <person name="Lai Q."/>
            <person name="Shao Z."/>
        </authorList>
    </citation>
    <scope>NUCLEOTIDE SEQUENCE [LARGE SCALE GENOMIC DNA]</scope>
    <source>
        <strain evidence="1 2">W11-5</strain>
    </source>
</reference>
<dbReference type="InterPro" id="IPR004714">
    <property type="entry name" value="Cyt_oxidase_maturation_cbb3"/>
</dbReference>
<proteinExistence type="predicted"/>
<dbReference type="Pfam" id="PF03597">
    <property type="entry name" value="FixS"/>
    <property type="match status" value="1"/>
</dbReference>
<dbReference type="AlphaFoldDB" id="A0A0B4XKI6"/>
<dbReference type="STRING" id="391936.S7S_02425"/>
<dbReference type="KEGG" id="apac:S7S_02425"/>
<protein>
    <submittedName>
        <fullName evidence="1">Cbb3-type cytochrome oxidase maturation protein</fullName>
    </submittedName>
</protein>
<name>A0A0B4XKI6_9GAMM</name>
<dbReference type="PANTHER" id="PTHR41532">
    <property type="entry name" value="FIXS PROTEIN"/>
    <property type="match status" value="1"/>
</dbReference>
<dbReference type="PANTHER" id="PTHR41532:SF1">
    <property type="entry name" value="FIXS PROTEIN"/>
    <property type="match status" value="1"/>
</dbReference>
<dbReference type="RefSeq" id="WP_008739616.1">
    <property type="nucleotide sequence ID" value="NZ_CP004387.1"/>
</dbReference>
<dbReference type="Proteomes" id="UP000006764">
    <property type="component" value="Chromosome"/>
</dbReference>
<dbReference type="HOGENOM" id="CLU_176840_1_2_6"/>
<evidence type="ECO:0000313" key="2">
    <source>
        <dbReference type="Proteomes" id="UP000006764"/>
    </source>
</evidence>
<dbReference type="EMBL" id="CP004387">
    <property type="protein sequence ID" value="AJD46907.1"/>
    <property type="molecule type" value="Genomic_DNA"/>
</dbReference>
<sequence>MESIFLLIPVGLLFLGLALWLLFRALSDGQFDDLDRPAWQVVFDDRDEQRRHKDPQP</sequence>
<dbReference type="OrthoDB" id="9802763at2"/>